<gene>
    <name evidence="2" type="ORF">SH580_03755</name>
</gene>
<dbReference type="Proteomes" id="UP001324993">
    <property type="component" value="Chromosome"/>
</dbReference>
<accession>A0ABZ0RNL4</accession>
<proteinExistence type="predicted"/>
<dbReference type="EMBL" id="CP138858">
    <property type="protein sequence ID" value="WPJ96819.1"/>
    <property type="molecule type" value="Genomic_DNA"/>
</dbReference>
<evidence type="ECO:0000313" key="3">
    <source>
        <dbReference type="Proteomes" id="UP001324993"/>
    </source>
</evidence>
<evidence type="ECO:0000256" key="1">
    <source>
        <dbReference type="SAM" id="Phobius"/>
    </source>
</evidence>
<feature type="transmembrane region" description="Helical" evidence="1">
    <location>
        <begin position="12"/>
        <end position="29"/>
    </location>
</feature>
<reference evidence="2 3" key="1">
    <citation type="submission" date="2023-11" db="EMBL/GenBank/DDBJ databases">
        <title>Coraliomargarita sp. nov., isolated from marine algae.</title>
        <authorList>
            <person name="Lee J.K."/>
            <person name="Baek J.H."/>
            <person name="Kim J.M."/>
            <person name="Choi D.G."/>
            <person name="Jeon C.O."/>
        </authorList>
    </citation>
    <scope>NUCLEOTIDE SEQUENCE [LARGE SCALE GENOMIC DNA]</scope>
    <source>
        <strain evidence="2 3">J2-16</strain>
    </source>
</reference>
<keyword evidence="1" id="KW-0472">Membrane</keyword>
<name>A0ABZ0RNL4_9BACT</name>
<keyword evidence="1" id="KW-0812">Transmembrane</keyword>
<feature type="transmembrane region" description="Helical" evidence="1">
    <location>
        <begin position="41"/>
        <end position="60"/>
    </location>
</feature>
<dbReference type="RefSeq" id="WP_319833676.1">
    <property type="nucleotide sequence ID" value="NZ_CP138858.1"/>
</dbReference>
<sequence>MPSSESQPSLFNAASMLWGGITLTAVYFCQPILRGWLYDPSLRFALVSFLLWLSAVLLQWKRLPPIWLPSKTSLVTLASLLLCLGIVGELQAFIYIAVAILFSLPIGGSLFMVIVAILSSSLWMPALAWLLYPMLGDWLPWLTLLIAAILFISSLIARIIRYASKTSHTSI</sequence>
<organism evidence="2 3">
    <name type="scientific">Coraliomargarita algicola</name>
    <dbReference type="NCBI Taxonomy" id="3092156"/>
    <lineage>
        <taxon>Bacteria</taxon>
        <taxon>Pseudomonadati</taxon>
        <taxon>Verrucomicrobiota</taxon>
        <taxon>Opitutia</taxon>
        <taxon>Puniceicoccales</taxon>
        <taxon>Coraliomargaritaceae</taxon>
        <taxon>Coraliomargarita</taxon>
    </lineage>
</organism>
<keyword evidence="3" id="KW-1185">Reference proteome</keyword>
<feature type="transmembrane region" description="Helical" evidence="1">
    <location>
        <begin position="66"/>
        <end position="87"/>
    </location>
</feature>
<protein>
    <submittedName>
        <fullName evidence="2">Uncharacterized protein</fullName>
    </submittedName>
</protein>
<feature type="transmembrane region" description="Helical" evidence="1">
    <location>
        <begin position="94"/>
        <end position="118"/>
    </location>
</feature>
<evidence type="ECO:0000313" key="2">
    <source>
        <dbReference type="EMBL" id="WPJ96819.1"/>
    </source>
</evidence>
<feature type="transmembrane region" description="Helical" evidence="1">
    <location>
        <begin position="138"/>
        <end position="160"/>
    </location>
</feature>
<keyword evidence="1" id="KW-1133">Transmembrane helix</keyword>